<dbReference type="Gene3D" id="1.10.1220.10">
    <property type="entry name" value="Met repressor-like"/>
    <property type="match status" value="1"/>
</dbReference>
<evidence type="ECO:0000259" key="1">
    <source>
        <dbReference type="Pfam" id="PF01402"/>
    </source>
</evidence>
<dbReference type="SUPFAM" id="SSF47598">
    <property type="entry name" value="Ribbon-helix-helix"/>
    <property type="match status" value="1"/>
</dbReference>
<evidence type="ECO:0000313" key="2">
    <source>
        <dbReference type="EMBL" id="MFD2183239.1"/>
    </source>
</evidence>
<organism evidence="2 3">
    <name type="scientific">Rhodoplanes azumiensis</name>
    <dbReference type="NCBI Taxonomy" id="1897628"/>
    <lineage>
        <taxon>Bacteria</taxon>
        <taxon>Pseudomonadati</taxon>
        <taxon>Pseudomonadota</taxon>
        <taxon>Alphaproteobacteria</taxon>
        <taxon>Hyphomicrobiales</taxon>
        <taxon>Nitrobacteraceae</taxon>
        <taxon>Rhodoplanes</taxon>
    </lineage>
</organism>
<feature type="domain" description="Ribbon-helix-helix protein CopG" evidence="1">
    <location>
        <begin position="8"/>
        <end position="45"/>
    </location>
</feature>
<dbReference type="Pfam" id="PF01402">
    <property type="entry name" value="RHH_1"/>
    <property type="match status" value="1"/>
</dbReference>
<dbReference type="InterPro" id="IPR002145">
    <property type="entry name" value="CopG"/>
</dbReference>
<sequence>MSTPPAASLTLDKETEARLLHLAEARRQSADALVREAIEQYVDREERRHRLRLDALAAWTEYRATGQHVTADEADLWLARLEAGEDTEPPLPHS</sequence>
<name>A0ABW5AK59_9BRAD</name>
<dbReference type="RefSeq" id="WP_378478401.1">
    <property type="nucleotide sequence ID" value="NZ_JBHUIW010000015.1"/>
</dbReference>
<keyword evidence="3" id="KW-1185">Reference proteome</keyword>
<proteinExistence type="predicted"/>
<evidence type="ECO:0000313" key="3">
    <source>
        <dbReference type="Proteomes" id="UP001597314"/>
    </source>
</evidence>
<dbReference type="Proteomes" id="UP001597314">
    <property type="component" value="Unassembled WGS sequence"/>
</dbReference>
<reference evidence="3" key="1">
    <citation type="journal article" date="2019" name="Int. J. Syst. Evol. Microbiol.">
        <title>The Global Catalogue of Microorganisms (GCM) 10K type strain sequencing project: providing services to taxonomists for standard genome sequencing and annotation.</title>
        <authorList>
            <consortium name="The Broad Institute Genomics Platform"/>
            <consortium name="The Broad Institute Genome Sequencing Center for Infectious Disease"/>
            <person name="Wu L."/>
            <person name="Ma J."/>
        </authorList>
    </citation>
    <scope>NUCLEOTIDE SEQUENCE [LARGE SCALE GENOMIC DNA]</scope>
    <source>
        <strain evidence="3">CGMCC 1.6774</strain>
    </source>
</reference>
<dbReference type="InterPro" id="IPR013321">
    <property type="entry name" value="Arc_rbn_hlx_hlx"/>
</dbReference>
<dbReference type="EMBL" id="JBHUIW010000015">
    <property type="protein sequence ID" value="MFD2183239.1"/>
    <property type="molecule type" value="Genomic_DNA"/>
</dbReference>
<protein>
    <submittedName>
        <fullName evidence="2">CopG family ribbon-helix-helix protein</fullName>
    </submittedName>
</protein>
<comment type="caution">
    <text evidence="2">The sequence shown here is derived from an EMBL/GenBank/DDBJ whole genome shotgun (WGS) entry which is preliminary data.</text>
</comment>
<gene>
    <name evidence="2" type="ORF">ACFSOX_13855</name>
</gene>
<accession>A0ABW5AK59</accession>
<dbReference type="InterPro" id="IPR010985">
    <property type="entry name" value="Ribbon_hlx_hlx"/>
</dbReference>